<dbReference type="EMBL" id="BART01003130">
    <property type="protein sequence ID" value="GAG72332.1"/>
    <property type="molecule type" value="Genomic_DNA"/>
</dbReference>
<reference evidence="1" key="1">
    <citation type="journal article" date="2014" name="Front. Microbiol.">
        <title>High frequency of phylogenetically diverse reductive dehalogenase-homologous genes in deep subseafloor sedimentary metagenomes.</title>
        <authorList>
            <person name="Kawai M."/>
            <person name="Futagami T."/>
            <person name="Toyoda A."/>
            <person name="Takaki Y."/>
            <person name="Nishi S."/>
            <person name="Hori S."/>
            <person name="Arai W."/>
            <person name="Tsubouchi T."/>
            <person name="Morono Y."/>
            <person name="Uchiyama I."/>
            <person name="Ito T."/>
            <person name="Fujiyama A."/>
            <person name="Inagaki F."/>
            <person name="Takami H."/>
        </authorList>
    </citation>
    <scope>NUCLEOTIDE SEQUENCE</scope>
    <source>
        <strain evidence="1">Expedition CK06-06</strain>
    </source>
</reference>
<feature type="non-terminal residue" evidence="1">
    <location>
        <position position="1"/>
    </location>
</feature>
<name>X1ASQ3_9ZZZZ</name>
<dbReference type="AlphaFoldDB" id="X1ASQ3"/>
<organism evidence="1">
    <name type="scientific">marine sediment metagenome</name>
    <dbReference type="NCBI Taxonomy" id="412755"/>
    <lineage>
        <taxon>unclassified sequences</taxon>
        <taxon>metagenomes</taxon>
        <taxon>ecological metagenomes</taxon>
    </lineage>
</organism>
<protein>
    <submittedName>
        <fullName evidence="1">Uncharacterized protein</fullName>
    </submittedName>
</protein>
<accession>X1ASQ3</accession>
<proteinExistence type="predicted"/>
<evidence type="ECO:0000313" key="1">
    <source>
        <dbReference type="EMBL" id="GAG72332.1"/>
    </source>
</evidence>
<comment type="caution">
    <text evidence="1">The sequence shown here is derived from an EMBL/GenBank/DDBJ whole genome shotgun (WGS) entry which is preliminary data.</text>
</comment>
<sequence>VLIKIAIITAIAIKNIYSKKEESKLFFFITL</sequence>
<gene>
    <name evidence="1" type="ORF">S01H4_08896</name>
</gene>